<dbReference type="EMBL" id="WDER01000039">
    <property type="protein sequence ID" value="KAB6081458.1"/>
    <property type="molecule type" value="Genomic_DNA"/>
</dbReference>
<protein>
    <submittedName>
        <fullName evidence="1">Transcriptional regulator</fullName>
    </submittedName>
</protein>
<comment type="caution">
    <text evidence="1">The sequence shown here is derived from an EMBL/GenBank/DDBJ whole genome shotgun (WGS) entry which is preliminary data.</text>
</comment>
<proteinExistence type="predicted"/>
<accession>A0A1Y4VAB0</accession>
<evidence type="ECO:0000313" key="2">
    <source>
        <dbReference type="Proteomes" id="UP000474077"/>
    </source>
</evidence>
<dbReference type="SUPFAM" id="SSF48452">
    <property type="entry name" value="TPR-like"/>
    <property type="match status" value="1"/>
</dbReference>
<dbReference type="Proteomes" id="UP000474077">
    <property type="component" value="Unassembled WGS sequence"/>
</dbReference>
<organism evidence="1 2">
    <name type="scientific">Bacteroides xylanisolvens</name>
    <dbReference type="NCBI Taxonomy" id="371601"/>
    <lineage>
        <taxon>Bacteria</taxon>
        <taxon>Pseudomonadati</taxon>
        <taxon>Bacteroidota</taxon>
        <taxon>Bacteroidia</taxon>
        <taxon>Bacteroidales</taxon>
        <taxon>Bacteroidaceae</taxon>
        <taxon>Bacteroides</taxon>
    </lineage>
</organism>
<dbReference type="Gene3D" id="1.25.40.10">
    <property type="entry name" value="Tetratricopeptide repeat domain"/>
    <property type="match status" value="1"/>
</dbReference>
<dbReference type="Pfam" id="PF19904">
    <property type="entry name" value="DUF6377"/>
    <property type="match status" value="1"/>
</dbReference>
<dbReference type="InterPro" id="IPR045957">
    <property type="entry name" value="DUF6377"/>
</dbReference>
<gene>
    <name evidence="1" type="ORF">GA560_14400</name>
</gene>
<sequence>MQEHRQKYVWDFWIIFFIIISIFYMGCTSGKPFQYREEVAKQMSLALQQKDVYNQMKLNDIDSIRNFLNTNSNRMTCEEKFQVNVDLYNEFKLYSFDSAFHYATQLCRIANDIDSSAYRVDARTRLGYILARGGFFKEAIDSLSSIRIDKEVLPAKVLSDYYISFGRVYHDLADYTKDNVFSSRYNQIGNELLMESLPYLSDSSTIYYVRGKVALKEDKLAKSKQLYQRSLELCDTTDTETLSVLLSTMAYVNRKLELNDEAIHYYVKAAVNDIRSATKESVSMRGLATMLYYYKNDVNLASEYINEAFEDATFYGTRHRINVIGTLFPVFVGEKLGIEQVKRQTFQDSFILSSVFAVVLIIAIIYILMQMKHLRRSRQLLEKLNLKLSEANRIKNSYIGHYLDATFKLVNQLDNFVLVGQQKLDSKQYDSLSSMIHNLNSDFNRKSAFADFDRTFLSLFPTFVESFNSLLQPDDKFVLENKGALNSTLRIFALIRLGITESEQISEILGYSVNTVYNYRVRTRNKAVDPANFEKDVRKIGL</sequence>
<reference evidence="1 2" key="1">
    <citation type="journal article" date="2019" name="Nat. Med.">
        <title>A library of human gut bacterial isolates paired with longitudinal multiomics data enables mechanistic microbiome research.</title>
        <authorList>
            <person name="Poyet M."/>
            <person name="Groussin M."/>
            <person name="Gibbons S.M."/>
            <person name="Avila-Pacheco J."/>
            <person name="Jiang X."/>
            <person name="Kearney S.M."/>
            <person name="Perrotta A.R."/>
            <person name="Berdy B."/>
            <person name="Zhao S."/>
            <person name="Lieberman T.D."/>
            <person name="Swanson P.K."/>
            <person name="Smith M."/>
            <person name="Roesemann S."/>
            <person name="Alexander J.E."/>
            <person name="Rich S.A."/>
            <person name="Livny J."/>
            <person name="Vlamakis H."/>
            <person name="Clish C."/>
            <person name="Bullock K."/>
            <person name="Deik A."/>
            <person name="Scott J."/>
            <person name="Pierce K.A."/>
            <person name="Xavier R.J."/>
            <person name="Alm E.J."/>
        </authorList>
    </citation>
    <scope>NUCLEOTIDE SEQUENCE [LARGE SCALE GENOMIC DNA]</scope>
    <source>
        <strain evidence="1 2">BIOML-A73</strain>
    </source>
</reference>
<name>A0A1Y4VAB0_9BACE</name>
<dbReference type="InterPro" id="IPR011990">
    <property type="entry name" value="TPR-like_helical_dom_sf"/>
</dbReference>
<dbReference type="AlphaFoldDB" id="A0A1Y4VAB0"/>
<evidence type="ECO:0000313" key="1">
    <source>
        <dbReference type="EMBL" id="KAB6081458.1"/>
    </source>
</evidence>